<dbReference type="InterPro" id="IPR036844">
    <property type="entry name" value="Hint_dom_sf"/>
</dbReference>
<dbReference type="EMBL" id="LT598447">
    <property type="protein sequence ID" value="SCV05951.1"/>
    <property type="molecule type" value="Genomic_DNA"/>
</dbReference>
<keyword evidence="3" id="KW-1185">Reference proteome</keyword>
<feature type="domain" description="DOD-type homing endonuclease" evidence="1">
    <location>
        <begin position="418"/>
        <end position="567"/>
    </location>
</feature>
<organism evidence="2 3">
    <name type="scientific">Lachancea nothofagi CBS 11611</name>
    <dbReference type="NCBI Taxonomy" id="1266666"/>
    <lineage>
        <taxon>Eukaryota</taxon>
        <taxon>Fungi</taxon>
        <taxon>Dikarya</taxon>
        <taxon>Ascomycota</taxon>
        <taxon>Saccharomycotina</taxon>
        <taxon>Saccharomycetes</taxon>
        <taxon>Saccharomycetales</taxon>
        <taxon>Saccharomycetaceae</taxon>
        <taxon>Lachancea</taxon>
    </lineage>
</organism>
<dbReference type="GO" id="GO:0003677">
    <property type="term" value="F:DNA binding"/>
    <property type="evidence" value="ECO:0007669"/>
    <property type="project" value="InterPro"/>
</dbReference>
<dbReference type="Gene3D" id="2.170.16.10">
    <property type="entry name" value="Hedgehog/Intein (Hint) domain"/>
    <property type="match status" value="1"/>
</dbReference>
<dbReference type="Pfam" id="PF05204">
    <property type="entry name" value="Hom_end"/>
    <property type="match status" value="1"/>
</dbReference>
<protein>
    <submittedName>
        <fullName evidence="2">LANO_0H18778g1_1</fullName>
    </submittedName>
</protein>
<dbReference type="OrthoDB" id="4037793at2759"/>
<dbReference type="SUPFAM" id="SSF55608">
    <property type="entry name" value="Homing endonucleases"/>
    <property type="match status" value="2"/>
</dbReference>
<evidence type="ECO:0000259" key="1">
    <source>
        <dbReference type="PROSITE" id="PS50819"/>
    </source>
</evidence>
<dbReference type="GO" id="GO:0016539">
    <property type="term" value="P:intein-mediated protein splicing"/>
    <property type="evidence" value="ECO:0007669"/>
    <property type="project" value="InterPro"/>
</dbReference>
<dbReference type="InterPro" id="IPR006142">
    <property type="entry name" value="INTEIN"/>
</dbReference>
<dbReference type="GO" id="GO:0004519">
    <property type="term" value="F:endonuclease activity"/>
    <property type="evidence" value="ECO:0007669"/>
    <property type="project" value="InterPro"/>
</dbReference>
<dbReference type="SUPFAM" id="SSF51294">
    <property type="entry name" value="Hedgehog/intein (Hint) domain"/>
    <property type="match status" value="1"/>
</dbReference>
<dbReference type="Gene3D" id="3.10.28.10">
    <property type="entry name" value="Homing endonucleases"/>
    <property type="match status" value="2"/>
</dbReference>
<dbReference type="PROSITE" id="PS50819">
    <property type="entry name" value="INTEIN_ENDONUCLEASE"/>
    <property type="match status" value="1"/>
</dbReference>
<evidence type="ECO:0000313" key="3">
    <source>
        <dbReference type="Proteomes" id="UP000189911"/>
    </source>
</evidence>
<name>A0A1G4KN40_9SACH</name>
<dbReference type="AlphaFoldDB" id="A0A1G4KN40"/>
<dbReference type="PRINTS" id="PR00379">
    <property type="entry name" value="INTEIN"/>
</dbReference>
<evidence type="ECO:0000313" key="2">
    <source>
        <dbReference type="EMBL" id="SCV05951.1"/>
    </source>
</evidence>
<dbReference type="Proteomes" id="UP000189911">
    <property type="component" value="Chromosome H"/>
</dbReference>
<gene>
    <name evidence="2" type="ORF">LANO_0H18778G</name>
</gene>
<dbReference type="InterPro" id="IPR004042">
    <property type="entry name" value="Intein_endonuc_central"/>
</dbReference>
<reference evidence="3" key="1">
    <citation type="submission" date="2016-03" db="EMBL/GenBank/DDBJ databases">
        <authorList>
            <person name="Devillers Hugo."/>
        </authorList>
    </citation>
    <scope>NUCLEOTIDE SEQUENCE [LARGE SCALE GENOMIC DNA]</scope>
</reference>
<proteinExistence type="predicted"/>
<dbReference type="Pfam" id="PF05203">
    <property type="entry name" value="Hom_end_hint"/>
    <property type="match status" value="1"/>
</dbReference>
<accession>A0A1G4KN40</accession>
<dbReference type="InterPro" id="IPR007868">
    <property type="entry name" value="Hom_end_hint"/>
</dbReference>
<dbReference type="InterPro" id="IPR027434">
    <property type="entry name" value="Homing_endonucl"/>
</dbReference>
<dbReference type="InterPro" id="IPR007869">
    <property type="entry name" value="Homing_endonuc_PI-Sce"/>
</dbReference>
<sequence>MMNETRVKNTSRGQIEWRFQSGSGPNFEEFTLRGRADQLIDLDCPETGNEPKAIRFDWTGPNDEPKKKVAPQMVDLLTPEPVVVKSGNEEDQRRGPRRCVENLETCKESLVIDLVTPPPVLEPLAESSPGCASISPGSYAVKQRSIITIEDEELLTNNAEVNDKASSRQIVLNKRPGSTGATSNRKRHAGNIADVVGLDGGELAERYTSGTEIFMYDGHCKIVDELQIGDEILTADGSCGVVRQKSEELDEAFTIKQQKNHYIHFYDESRDLPYGLFETTCFEGQVLLVETYLRLKRSIRRDKENQRRVLILTVNDFETKDGRLIKLARDVEKLFPAETSDEVVENYIKSFRGHTENNSFVRWKCEVGDLKYLGEAARASTRLLLLPLAFERPTLLPFLEKEFMRKVSEKELEAMAWLIGFWIGDGCRVGATFALHSEDHEVNGRLEENAKIWGMTYVKKHCKNKVFGATGTLHTFQNGRRRWNVGNPFIAVLKGLLFYENGKINDKKNVPHFMRTEHLMVREAFLAGLIDSDGYSLLVDGFLCTSITTVYPPIRDGIQFITRSLGLNVSTHVQPACPVAGTSYIKKKQWQFQISNGTNPKVLRSLLDRCSAQRKRHPKEASYTQRKSLDILREDNTEAEGVDTPELFSCDILQDRFVREKRAAINEEYSEEWSDDELIADDETLDGTTDNGEPCITYENQPISPISDETNFDCGAESIVHNYSRQFFQSIPLNQKVKVIKITHSTKQKLIPEHQIITEESLLETGETKKIDIFTETCYSCGRENSNPWKNVPWQGLNCYKLCRSCYDYYLQSHTRCYNCNRVATCARVNEKAQTKELKVTNILQDGKSLKGYSCDECQGVLISDSAQKPRIRKKVEPETRECNYCGPVKSIKWHTIPWHRSNFWWHKCGQRFLTTKTICTNQTCRYILSNLEIRRQQKAKLDPKCTKCGSQIEKKT</sequence>